<reference evidence="4" key="1">
    <citation type="submission" date="2025-08" db="UniProtKB">
        <authorList>
            <consortium name="RefSeq"/>
        </authorList>
    </citation>
    <scope>IDENTIFICATION</scope>
</reference>
<dbReference type="PANTHER" id="PTHR45632:SF3">
    <property type="entry name" value="KELCH-LIKE PROTEIN 32"/>
    <property type="match status" value="1"/>
</dbReference>
<dbReference type="SUPFAM" id="SSF54695">
    <property type="entry name" value="POZ domain"/>
    <property type="match status" value="1"/>
</dbReference>
<keyword evidence="1" id="KW-0880">Kelch repeat</keyword>
<dbReference type="InterPro" id="IPR015915">
    <property type="entry name" value="Kelch-typ_b-propeller"/>
</dbReference>
<keyword evidence="2" id="KW-0677">Repeat</keyword>
<dbReference type="SMART" id="SM00225">
    <property type="entry name" value="BTB"/>
    <property type="match status" value="1"/>
</dbReference>
<dbReference type="Proteomes" id="UP000694872">
    <property type="component" value="Unplaced"/>
</dbReference>
<dbReference type="SUPFAM" id="SSF117281">
    <property type="entry name" value="Kelch motif"/>
    <property type="match status" value="1"/>
</dbReference>
<accession>A0AAJ6ZEC6</accession>
<evidence type="ECO:0000313" key="4">
    <source>
        <dbReference type="RefSeq" id="XP_013170842.1"/>
    </source>
</evidence>
<proteinExistence type="predicted"/>
<dbReference type="KEGG" id="pxu:106120160"/>
<dbReference type="GeneID" id="106120160"/>
<dbReference type="InterPro" id="IPR000210">
    <property type="entry name" value="BTB/POZ_dom"/>
</dbReference>
<dbReference type="Gene3D" id="3.30.710.10">
    <property type="entry name" value="Potassium Channel Kv1.1, Chain A"/>
    <property type="match status" value="1"/>
</dbReference>
<gene>
    <name evidence="4" type="primary">LOC106120160</name>
</gene>
<dbReference type="AlphaFoldDB" id="A0AAJ6ZEC6"/>
<dbReference type="InterPro" id="IPR006652">
    <property type="entry name" value="Kelch_1"/>
</dbReference>
<dbReference type="Pfam" id="PF01344">
    <property type="entry name" value="Kelch_1"/>
    <property type="match status" value="1"/>
</dbReference>
<evidence type="ECO:0000256" key="2">
    <source>
        <dbReference type="ARBA" id="ARBA00022737"/>
    </source>
</evidence>
<dbReference type="SMART" id="SM00612">
    <property type="entry name" value="Kelch"/>
    <property type="match status" value="2"/>
</dbReference>
<dbReference type="GO" id="GO:0003779">
    <property type="term" value="F:actin binding"/>
    <property type="evidence" value="ECO:0007669"/>
    <property type="project" value="UniProtKB-KW"/>
</dbReference>
<dbReference type="Gene3D" id="2.120.10.80">
    <property type="entry name" value="Kelch-type beta propeller"/>
    <property type="match status" value="1"/>
</dbReference>
<dbReference type="InterPro" id="IPR011333">
    <property type="entry name" value="SKP1/BTB/POZ_sf"/>
</dbReference>
<dbReference type="RefSeq" id="XP_013170842.1">
    <property type="nucleotide sequence ID" value="XM_013315388.1"/>
</dbReference>
<sequence>MEEISLLIRGEEFIVKKGILCEYSDYFKAMFSGNYIEKEKSQIVIDVLQPNIMQIILQYMNIGLIDLSDHSHQIIGEIAMAANFLQISELIKQIEYTLDIQLSVTNWIDTMTIAENASYLKLEEHAVAFGLLSFKTMKPRFISSITKLFWYLSHPYLDAESELDVFKFGLDWVLNNETGADAIMIVLGSLDLSRLSFSDLLEIKSLLTDYNSSLPAKVIDGLVSLHKKCGELSPQIISEQKEFLYETCTKRVYDEIYNLVNESKHRKLKFTLSLPMTIKQPLADESPHYMYTYTLGAGFDKWLELVEKNLWGWNVASYNGTKLVIVCGEYGKGTGTFMRDVKEYDTLRREWNRHGVQLPQRRHGSVAVLGDSLYIIGGVGGFRVVLDTAIIYNMREKTFRSIAKLPDAIQNPAICCHDNHIYTAGHKHIYRHVETDDKDQWELVASVSFRVKCMVSHKGYIYCTQSYFNELYRFRPSVDNELQPLTGFYYIPTVLCNLGGRLLAFTENNKLFKHTDVLSLEEYRENSECPEVVYTQTDAPMTINETAGYCALVMDTPPLCKSVSSYHMQYLTKYPDCGD</sequence>
<name>A0AAJ6ZEC6_PAPXU</name>
<dbReference type="PANTHER" id="PTHR45632">
    <property type="entry name" value="LD33804P"/>
    <property type="match status" value="1"/>
</dbReference>
<evidence type="ECO:0000259" key="3">
    <source>
        <dbReference type="PROSITE" id="PS50097"/>
    </source>
</evidence>
<feature type="domain" description="BTB" evidence="3">
    <location>
        <begin position="2"/>
        <end position="69"/>
    </location>
</feature>
<dbReference type="PROSITE" id="PS50097">
    <property type="entry name" value="BTB"/>
    <property type="match status" value="1"/>
</dbReference>
<dbReference type="Pfam" id="PF00651">
    <property type="entry name" value="BTB"/>
    <property type="match status" value="1"/>
</dbReference>
<protein>
    <submittedName>
        <fullName evidence="4">Kelch-like protein 8</fullName>
    </submittedName>
</protein>
<evidence type="ECO:0000256" key="1">
    <source>
        <dbReference type="ARBA" id="ARBA00022441"/>
    </source>
</evidence>
<organism evidence="4">
    <name type="scientific">Papilio xuthus</name>
    <name type="common">Asian swallowtail butterfly</name>
    <dbReference type="NCBI Taxonomy" id="66420"/>
    <lineage>
        <taxon>Eukaryota</taxon>
        <taxon>Metazoa</taxon>
        <taxon>Ecdysozoa</taxon>
        <taxon>Arthropoda</taxon>
        <taxon>Hexapoda</taxon>
        <taxon>Insecta</taxon>
        <taxon>Pterygota</taxon>
        <taxon>Neoptera</taxon>
        <taxon>Endopterygota</taxon>
        <taxon>Lepidoptera</taxon>
        <taxon>Glossata</taxon>
        <taxon>Ditrysia</taxon>
        <taxon>Papilionoidea</taxon>
        <taxon>Papilionidae</taxon>
        <taxon>Papilioninae</taxon>
        <taxon>Papilio</taxon>
    </lineage>
</organism>